<dbReference type="PANTHER" id="PTHR13812">
    <property type="entry name" value="KETIMINE REDUCTASE MU-CRYSTALLIN"/>
    <property type="match status" value="1"/>
</dbReference>
<evidence type="ECO:0000313" key="2">
    <source>
        <dbReference type="Proteomes" id="UP000474676"/>
    </source>
</evidence>
<comment type="caution">
    <text evidence="1">The sequence shown here is derived from an EMBL/GenBank/DDBJ whole genome shotgun (WGS) entry which is preliminary data.</text>
</comment>
<keyword evidence="2" id="KW-1185">Reference proteome</keyword>
<accession>A0A6L5Y5R1</accession>
<proteinExistence type="predicted"/>
<dbReference type="Gene3D" id="3.40.50.720">
    <property type="entry name" value="NAD(P)-binding Rossmann-like Domain"/>
    <property type="match status" value="1"/>
</dbReference>
<dbReference type="PANTHER" id="PTHR13812:SF19">
    <property type="entry name" value="KETIMINE REDUCTASE MU-CRYSTALLIN"/>
    <property type="match status" value="1"/>
</dbReference>
<dbReference type="Gene3D" id="3.30.1780.10">
    <property type="entry name" value="ornithine cyclodeaminase, domain 1"/>
    <property type="match status" value="1"/>
</dbReference>
<evidence type="ECO:0000313" key="1">
    <source>
        <dbReference type="EMBL" id="MST51979.1"/>
    </source>
</evidence>
<dbReference type="Proteomes" id="UP000474676">
    <property type="component" value="Unassembled WGS sequence"/>
</dbReference>
<dbReference type="InterPro" id="IPR036291">
    <property type="entry name" value="NAD(P)-bd_dom_sf"/>
</dbReference>
<reference evidence="1 2" key="1">
    <citation type="submission" date="2019-08" db="EMBL/GenBank/DDBJ databases">
        <title>In-depth cultivation of the pig gut microbiome towards novel bacterial diversity and tailored functional studies.</title>
        <authorList>
            <person name="Wylensek D."/>
            <person name="Hitch T.C.A."/>
            <person name="Clavel T."/>
        </authorList>
    </citation>
    <scope>NUCLEOTIDE SEQUENCE [LARGE SCALE GENOMIC DNA]</scope>
    <source>
        <strain evidence="1 2">WCA-MUC-591-APC-3H</strain>
    </source>
</reference>
<name>A0A6L5Y5R1_9FIRM</name>
<protein>
    <submittedName>
        <fullName evidence="1">Ornithine cyclodeaminase family protein</fullName>
    </submittedName>
</protein>
<dbReference type="InterPro" id="IPR023401">
    <property type="entry name" value="ODC_N"/>
</dbReference>
<gene>
    <name evidence="1" type="ORF">FYJ64_06580</name>
</gene>
<dbReference type="PIRSF" id="PIRSF001439">
    <property type="entry name" value="CryM"/>
    <property type="match status" value="1"/>
</dbReference>
<dbReference type="Pfam" id="PF02423">
    <property type="entry name" value="OCD_Mu_crystall"/>
    <property type="match status" value="1"/>
</dbReference>
<dbReference type="InterPro" id="IPR003462">
    <property type="entry name" value="ODC_Mu_crystall"/>
</dbReference>
<organism evidence="1 2">
    <name type="scientific">Hornefia butyriciproducens</name>
    <dbReference type="NCBI Taxonomy" id="2652293"/>
    <lineage>
        <taxon>Bacteria</taxon>
        <taxon>Bacillati</taxon>
        <taxon>Bacillota</taxon>
        <taxon>Clostridia</taxon>
        <taxon>Peptostreptococcales</taxon>
        <taxon>Anaerovoracaceae</taxon>
        <taxon>Hornefia</taxon>
    </lineage>
</organism>
<sequence>MKARVMNKADIMQVVEMEPTITAVENVYKMKSAGEAVAWPTVFHIFEEGVRDMDIRSGYLPGEHVFGHKTIGFFGGNAEKNLPTLMATINVFDEYTGSLIGLLEGSYITGLRTGAAGAIGAKYLARKDSDTLFVLGAGNQAAFQIGATLVVFPGLKKVYIADLLNPDNGKRFASEIRRRLKEEFGIDASGVDFEATVDPASAIPDSDIVITVTPAREPVIRKEWVRPGTHFSTVGSDMEGKEEIDPEIFRGAKVFVDDIPHCIEAGEVEIPIKNGVIAETDLTEIGTLIAGQTAGRTSDEEITIYDPCGMALMDIAAAKVALTLGAEKGLGVTVDL</sequence>
<dbReference type="RefSeq" id="WP_154574424.1">
    <property type="nucleotide sequence ID" value="NZ_VUMZ01000005.1"/>
</dbReference>
<dbReference type="AlphaFoldDB" id="A0A6L5Y5R1"/>
<dbReference type="EMBL" id="VUMZ01000005">
    <property type="protein sequence ID" value="MST51979.1"/>
    <property type="molecule type" value="Genomic_DNA"/>
</dbReference>
<dbReference type="GeneID" id="303114989"/>
<dbReference type="GO" id="GO:0005737">
    <property type="term" value="C:cytoplasm"/>
    <property type="evidence" value="ECO:0007669"/>
    <property type="project" value="TreeGrafter"/>
</dbReference>
<dbReference type="SUPFAM" id="SSF51735">
    <property type="entry name" value="NAD(P)-binding Rossmann-fold domains"/>
    <property type="match status" value="1"/>
</dbReference>